<dbReference type="Gene3D" id="3.30.920.30">
    <property type="entry name" value="Hypothetical protein"/>
    <property type="match status" value="1"/>
</dbReference>
<keyword evidence="6" id="KW-0694">RNA-binding</keyword>
<comment type="caution">
    <text evidence="8">The sequence shown here is derived from an EMBL/GenBank/DDBJ whole genome shotgun (WGS) entry which is preliminary data.</text>
</comment>
<evidence type="ECO:0000256" key="6">
    <source>
        <dbReference type="ARBA" id="ARBA00022884"/>
    </source>
</evidence>
<sequence>MPKIPVLKSKELVKILKQNGFMEKRQSGSHLTLYRPTDSQIVTVPIHNRTIGKGLTYAILKQVKIDIYNN</sequence>
<keyword evidence="4" id="KW-0255">Endonuclease</keyword>
<evidence type="ECO:0000256" key="1">
    <source>
        <dbReference type="ARBA" id="ARBA00006620"/>
    </source>
</evidence>
<gene>
    <name evidence="8" type="ORF">CEN88_437</name>
</gene>
<evidence type="ECO:0000313" key="9">
    <source>
        <dbReference type="Proteomes" id="UP000318711"/>
    </source>
</evidence>
<dbReference type="SUPFAM" id="SSF54786">
    <property type="entry name" value="YcfA/nrd intein domain"/>
    <property type="match status" value="1"/>
</dbReference>
<keyword evidence="5" id="KW-0378">Hydrolase</keyword>
<evidence type="ECO:0000256" key="7">
    <source>
        <dbReference type="ARBA" id="ARBA00023016"/>
    </source>
</evidence>
<evidence type="ECO:0000256" key="3">
    <source>
        <dbReference type="ARBA" id="ARBA00022722"/>
    </source>
</evidence>
<accession>A0A554LSE1</accession>
<dbReference type="GO" id="GO:0003729">
    <property type="term" value="F:mRNA binding"/>
    <property type="evidence" value="ECO:0007669"/>
    <property type="project" value="InterPro"/>
</dbReference>
<comment type="similarity">
    <text evidence="1">Belongs to the HicA mRNA interferase family.</text>
</comment>
<dbReference type="Pfam" id="PF07927">
    <property type="entry name" value="HicA_toxin"/>
    <property type="match status" value="1"/>
</dbReference>
<keyword evidence="2" id="KW-1277">Toxin-antitoxin system</keyword>
<evidence type="ECO:0008006" key="10">
    <source>
        <dbReference type="Google" id="ProtNLM"/>
    </source>
</evidence>
<dbReference type="GO" id="GO:0016787">
    <property type="term" value="F:hydrolase activity"/>
    <property type="evidence" value="ECO:0007669"/>
    <property type="project" value="UniProtKB-KW"/>
</dbReference>
<protein>
    <recommendedName>
        <fullName evidence="10">YcfA family protein</fullName>
    </recommendedName>
</protein>
<dbReference type="InterPro" id="IPR038570">
    <property type="entry name" value="HicA_sf"/>
</dbReference>
<proteinExistence type="inferred from homology"/>
<evidence type="ECO:0000256" key="5">
    <source>
        <dbReference type="ARBA" id="ARBA00022801"/>
    </source>
</evidence>
<dbReference type="InterPro" id="IPR012933">
    <property type="entry name" value="HicA_mRNA_interferase"/>
</dbReference>
<keyword evidence="7" id="KW-0346">Stress response</keyword>
<dbReference type="AlphaFoldDB" id="A0A554LSE1"/>
<evidence type="ECO:0000256" key="4">
    <source>
        <dbReference type="ARBA" id="ARBA00022759"/>
    </source>
</evidence>
<organism evidence="8 9">
    <name type="scientific">Candidatus Berkelbacteria bacterium Licking1014_2</name>
    <dbReference type="NCBI Taxonomy" id="2017146"/>
    <lineage>
        <taxon>Bacteria</taxon>
        <taxon>Candidatus Berkelbacteria</taxon>
    </lineage>
</organism>
<dbReference type="GO" id="GO:0004519">
    <property type="term" value="F:endonuclease activity"/>
    <property type="evidence" value="ECO:0007669"/>
    <property type="project" value="UniProtKB-KW"/>
</dbReference>
<evidence type="ECO:0000313" key="8">
    <source>
        <dbReference type="EMBL" id="TSC95776.1"/>
    </source>
</evidence>
<dbReference type="Proteomes" id="UP000318711">
    <property type="component" value="Unassembled WGS sequence"/>
</dbReference>
<dbReference type="EMBL" id="VMGL01000056">
    <property type="protein sequence ID" value="TSC95776.1"/>
    <property type="molecule type" value="Genomic_DNA"/>
</dbReference>
<name>A0A554LSE1_9BACT</name>
<evidence type="ECO:0000256" key="2">
    <source>
        <dbReference type="ARBA" id="ARBA00022649"/>
    </source>
</evidence>
<keyword evidence="3" id="KW-0540">Nuclease</keyword>
<reference evidence="8 9" key="1">
    <citation type="submission" date="2017-07" db="EMBL/GenBank/DDBJ databases">
        <title>Mechanisms for carbon and nitrogen cycling indicate functional differentiation within the Candidate Phyla Radiation.</title>
        <authorList>
            <person name="Danczak R.E."/>
            <person name="Johnston M.D."/>
            <person name="Kenah C."/>
            <person name="Slattery M."/>
            <person name="Wrighton K.C."/>
            <person name="Wilkins M.J."/>
        </authorList>
    </citation>
    <scope>NUCLEOTIDE SEQUENCE [LARGE SCALE GENOMIC DNA]</scope>
    <source>
        <strain evidence="8">Licking1014_2</strain>
    </source>
</reference>